<dbReference type="PROSITE" id="PS00018">
    <property type="entry name" value="EF_HAND_1"/>
    <property type="match status" value="2"/>
</dbReference>
<dbReference type="SUPFAM" id="SSF47473">
    <property type="entry name" value="EF-hand"/>
    <property type="match status" value="1"/>
</dbReference>
<evidence type="ECO:0000256" key="2">
    <source>
        <dbReference type="SAM" id="MobiDB-lite"/>
    </source>
</evidence>
<gene>
    <name evidence="4" type="ORF">HERI1096_LOCUS3473</name>
</gene>
<dbReference type="InterPro" id="IPR002048">
    <property type="entry name" value="EF_hand_dom"/>
</dbReference>
<name>A0A7S3AGN1_9EUKA</name>
<dbReference type="EMBL" id="HBHX01006341">
    <property type="protein sequence ID" value="CAE0102815.1"/>
    <property type="molecule type" value="Transcribed_RNA"/>
</dbReference>
<keyword evidence="1" id="KW-0106">Calcium</keyword>
<reference evidence="4" key="1">
    <citation type="submission" date="2021-01" db="EMBL/GenBank/DDBJ databases">
        <authorList>
            <person name="Corre E."/>
            <person name="Pelletier E."/>
            <person name="Niang G."/>
            <person name="Scheremetjew M."/>
            <person name="Finn R."/>
            <person name="Kale V."/>
            <person name="Holt S."/>
            <person name="Cochrane G."/>
            <person name="Meng A."/>
            <person name="Brown T."/>
            <person name="Cohen L."/>
        </authorList>
    </citation>
    <scope>NUCLEOTIDE SEQUENCE</scope>
    <source>
        <strain evidence="4">CCMP281</strain>
    </source>
</reference>
<sequence>MLSMATGLALAQQSVHLSQSSPLHQEIPVDVHNRCAMCQAVAYQAATALHKWGVLHHVKAGGSMGDSDAIELFETVCANKMAWRDYRFAVVENNTRDAFLIGPGITLAPVSRNWSVFNGSSLITAGIRNRLPPSCSAHLLGSERAEEELASYYFDSAASVSEDRPDGAMESFRHTLCNMGESKSRAKGSGPCNNIHKFKLAEDPKRSIPMTSKPSDGKIPKGKKPTFGDAKLAAKLMRDPRATITVNAAGAAADQHSPAALEGVEWDEQDFAAEDEWIEEELDLSKSWKGDWQAVDDVQGVTRKRVGLQAVENPPEDPVGTILVGIDSNGDGQLSRKEVKDREKATGEILGMKGLLAPKFEKAFARADTDQDGFITRAELAMYVQSMVGLMAGLTSTLGAGGGVSSQ</sequence>
<feature type="domain" description="EF-hand" evidence="3">
    <location>
        <begin position="355"/>
        <end position="390"/>
    </location>
</feature>
<evidence type="ECO:0000259" key="3">
    <source>
        <dbReference type="PROSITE" id="PS50222"/>
    </source>
</evidence>
<evidence type="ECO:0000256" key="1">
    <source>
        <dbReference type="ARBA" id="ARBA00022837"/>
    </source>
</evidence>
<dbReference type="InterPro" id="IPR011992">
    <property type="entry name" value="EF-hand-dom_pair"/>
</dbReference>
<dbReference type="PROSITE" id="PS50222">
    <property type="entry name" value="EF_HAND_2"/>
    <property type="match status" value="1"/>
</dbReference>
<protein>
    <recommendedName>
        <fullName evidence="3">EF-hand domain-containing protein</fullName>
    </recommendedName>
</protein>
<dbReference type="Gene3D" id="1.10.238.10">
    <property type="entry name" value="EF-hand"/>
    <property type="match status" value="1"/>
</dbReference>
<accession>A0A7S3AGN1</accession>
<dbReference type="CDD" id="cd00051">
    <property type="entry name" value="EFh"/>
    <property type="match status" value="1"/>
</dbReference>
<feature type="region of interest" description="Disordered" evidence="2">
    <location>
        <begin position="206"/>
        <end position="225"/>
    </location>
</feature>
<proteinExistence type="predicted"/>
<dbReference type="Pfam" id="PF13202">
    <property type="entry name" value="EF-hand_5"/>
    <property type="match status" value="1"/>
</dbReference>
<evidence type="ECO:0000313" key="4">
    <source>
        <dbReference type="EMBL" id="CAE0102815.1"/>
    </source>
</evidence>
<dbReference type="AlphaFoldDB" id="A0A7S3AGN1"/>
<dbReference type="InterPro" id="IPR018247">
    <property type="entry name" value="EF_Hand_1_Ca_BS"/>
</dbReference>
<organism evidence="4">
    <name type="scientific">Haptolina ericina</name>
    <dbReference type="NCBI Taxonomy" id="156174"/>
    <lineage>
        <taxon>Eukaryota</taxon>
        <taxon>Haptista</taxon>
        <taxon>Haptophyta</taxon>
        <taxon>Prymnesiophyceae</taxon>
        <taxon>Prymnesiales</taxon>
        <taxon>Prymnesiaceae</taxon>
        <taxon>Haptolina</taxon>
    </lineage>
</organism>
<dbReference type="GO" id="GO:0005509">
    <property type="term" value="F:calcium ion binding"/>
    <property type="evidence" value="ECO:0007669"/>
    <property type="project" value="InterPro"/>
</dbReference>
<dbReference type="SMART" id="SM00054">
    <property type="entry name" value="EFh"/>
    <property type="match status" value="1"/>
</dbReference>